<gene>
    <name evidence="2" type="ORF">C9F10_23455</name>
</gene>
<reference evidence="2 3" key="1">
    <citation type="submission" date="2018-03" db="EMBL/GenBank/DDBJ databases">
        <title>Non-Typhoidal Salmonella genome sequencing and assembly.</title>
        <authorList>
            <person name="Matchawe C."/>
        </authorList>
    </citation>
    <scope>NUCLEOTIDE SEQUENCE [LARGE SCALE GENOMIC DNA]</scope>
    <source>
        <strain evidence="2 3">8EV</strain>
    </source>
</reference>
<dbReference type="EMBL" id="PYKK01001609">
    <property type="protein sequence ID" value="TGD19514.1"/>
    <property type="molecule type" value="Genomic_DNA"/>
</dbReference>
<evidence type="ECO:0000313" key="3">
    <source>
        <dbReference type="Proteomes" id="UP000297989"/>
    </source>
</evidence>
<protein>
    <submittedName>
        <fullName evidence="2">Cell division protein FtsK</fullName>
    </submittedName>
</protein>
<accession>A0A659RYT7</accession>
<feature type="region of interest" description="Disordered" evidence="1">
    <location>
        <begin position="1"/>
        <end position="80"/>
    </location>
</feature>
<keyword evidence="2" id="KW-0131">Cell cycle</keyword>
<keyword evidence="2" id="KW-0132">Cell division</keyword>
<evidence type="ECO:0000313" key="2">
    <source>
        <dbReference type="EMBL" id="TGD19514.1"/>
    </source>
</evidence>
<organism evidence="2 3">
    <name type="scientific">Salmonella enterica subsp. enterica serovar Poona</name>
    <dbReference type="NCBI Taxonomy" id="436295"/>
    <lineage>
        <taxon>Bacteria</taxon>
        <taxon>Pseudomonadati</taxon>
        <taxon>Pseudomonadota</taxon>
        <taxon>Gammaproteobacteria</taxon>
        <taxon>Enterobacterales</taxon>
        <taxon>Enterobacteriaceae</taxon>
        <taxon>Salmonella</taxon>
    </lineage>
</organism>
<dbReference type="Proteomes" id="UP000297989">
    <property type="component" value="Unassembled WGS sequence"/>
</dbReference>
<dbReference type="GO" id="GO:0051301">
    <property type="term" value="P:cell division"/>
    <property type="evidence" value="ECO:0007669"/>
    <property type="project" value="UniProtKB-KW"/>
</dbReference>
<proteinExistence type="predicted"/>
<dbReference type="AlphaFoldDB" id="A0A659RYT7"/>
<evidence type="ECO:0000256" key="1">
    <source>
        <dbReference type="SAM" id="MobiDB-lite"/>
    </source>
</evidence>
<sequence>AAAPHAAPTPPTAAEYDSLAPQETQPQWQAPDAEQHWQPEPTHQPTPVYQPEPIAAEPSHMPPGSEQPGASAPEPVSAPR</sequence>
<name>A0A659RYT7_SALET</name>
<feature type="non-terminal residue" evidence="2">
    <location>
        <position position="1"/>
    </location>
</feature>
<comment type="caution">
    <text evidence="2">The sequence shown here is derived from an EMBL/GenBank/DDBJ whole genome shotgun (WGS) entry which is preliminary data.</text>
</comment>
<feature type="non-terminal residue" evidence="2">
    <location>
        <position position="80"/>
    </location>
</feature>